<evidence type="ECO:0000313" key="3">
    <source>
        <dbReference type="Proteomes" id="UP000191039"/>
    </source>
</evidence>
<dbReference type="RefSeq" id="WP_073853313.1">
    <property type="nucleotide sequence ID" value="NZ_BAAATC010000018.1"/>
</dbReference>
<dbReference type="Proteomes" id="UP000191039">
    <property type="component" value="Unassembled WGS sequence"/>
</dbReference>
<dbReference type="EMBL" id="PDCR01000002">
    <property type="protein sequence ID" value="PEG56260.1"/>
    <property type="molecule type" value="Genomic_DNA"/>
</dbReference>
<name>A0A1Q4HKV9_9MYCO</name>
<sequence>MNTFLAEAEQVCKATGDTDHWVAAVALSDALTSYYQSDRRMYLAACGVGVTGDQWAAIKRGTYSSE</sequence>
<proteinExistence type="predicted"/>
<dbReference type="OrthoDB" id="9892496at2"/>
<comment type="caution">
    <text evidence="1">The sequence shown here is derived from an EMBL/GenBank/DDBJ whole genome shotgun (WGS) entry which is preliminary data.</text>
</comment>
<keyword evidence="4" id="KW-1185">Reference proteome</keyword>
<gene>
    <name evidence="1" type="ORF">BV510_03415</name>
    <name evidence="2" type="ORF">CRI78_02525</name>
</gene>
<reference evidence="2 4" key="2">
    <citation type="submission" date="2017-10" db="EMBL/GenBank/DDBJ databases">
        <title>The new phylogeny of genus Mycobacterium.</title>
        <authorList>
            <person name="Tortoli E."/>
            <person name="Trovato A."/>
            <person name="Cirillo D.M."/>
        </authorList>
    </citation>
    <scope>NUCLEOTIDE SEQUENCE [LARGE SCALE GENOMIC DNA]</scope>
    <source>
        <strain evidence="2 4">IP141170001</strain>
    </source>
</reference>
<dbReference type="STRING" id="1801.BRW64_00865"/>
<accession>A0A1Q4HKV9</accession>
<dbReference type="AlphaFoldDB" id="A0A1Q4HKV9"/>
<protein>
    <submittedName>
        <fullName evidence="1">Uncharacterized protein</fullName>
    </submittedName>
</protein>
<dbReference type="EMBL" id="MIJD01000019">
    <property type="protein sequence ID" value="OPE55754.1"/>
    <property type="molecule type" value="Genomic_DNA"/>
</dbReference>
<evidence type="ECO:0000313" key="2">
    <source>
        <dbReference type="EMBL" id="PEG56260.1"/>
    </source>
</evidence>
<reference evidence="1 3" key="1">
    <citation type="submission" date="2016-09" db="EMBL/GenBank/DDBJ databases">
        <title>genome sequences of unsequenced Mycobacteria.</title>
        <authorList>
            <person name="Greninger A.L."/>
            <person name="Jerome K.R."/>
            <person name="Mcnair B."/>
            <person name="Wallis C."/>
            <person name="Fang F."/>
        </authorList>
    </citation>
    <scope>NUCLEOTIDE SEQUENCE [LARGE SCALE GENOMIC DNA]</scope>
    <source>
        <strain evidence="1 3">BM1</strain>
    </source>
</reference>
<evidence type="ECO:0000313" key="4">
    <source>
        <dbReference type="Proteomes" id="UP000220340"/>
    </source>
</evidence>
<dbReference type="Proteomes" id="UP000220340">
    <property type="component" value="Unassembled WGS sequence"/>
</dbReference>
<evidence type="ECO:0000313" key="1">
    <source>
        <dbReference type="EMBL" id="OPE55754.1"/>
    </source>
</evidence>
<organism evidence="1 3">
    <name type="scientific">Mycolicibacterium diernhoferi</name>
    <dbReference type="NCBI Taxonomy" id="1801"/>
    <lineage>
        <taxon>Bacteria</taxon>
        <taxon>Bacillati</taxon>
        <taxon>Actinomycetota</taxon>
        <taxon>Actinomycetes</taxon>
        <taxon>Mycobacteriales</taxon>
        <taxon>Mycobacteriaceae</taxon>
        <taxon>Mycolicibacterium</taxon>
    </lineage>
</organism>